<name>S8DHI9_FOMSC</name>
<evidence type="ECO:0000313" key="3">
    <source>
        <dbReference type="Proteomes" id="UP000015241"/>
    </source>
</evidence>
<dbReference type="HOGENOM" id="CLU_195658_1_0_1"/>
<organism evidence="2 3">
    <name type="scientific">Fomitopsis schrenkii</name>
    <name type="common">Brown rot fungus</name>
    <dbReference type="NCBI Taxonomy" id="2126942"/>
    <lineage>
        <taxon>Eukaryota</taxon>
        <taxon>Fungi</taxon>
        <taxon>Dikarya</taxon>
        <taxon>Basidiomycota</taxon>
        <taxon>Agaricomycotina</taxon>
        <taxon>Agaricomycetes</taxon>
        <taxon>Polyporales</taxon>
        <taxon>Fomitopsis</taxon>
    </lineage>
</organism>
<dbReference type="InterPro" id="IPR011009">
    <property type="entry name" value="Kinase-like_dom_sf"/>
</dbReference>
<dbReference type="AlphaFoldDB" id="S8DHI9"/>
<dbReference type="STRING" id="743788.S8DHI9"/>
<feature type="non-terminal residue" evidence="2">
    <location>
        <position position="70"/>
    </location>
</feature>
<evidence type="ECO:0000259" key="1">
    <source>
        <dbReference type="PROSITE" id="PS50011"/>
    </source>
</evidence>
<accession>S8DHI9</accession>
<dbReference type="GO" id="GO:0004672">
    <property type="term" value="F:protein kinase activity"/>
    <property type="evidence" value="ECO:0007669"/>
    <property type="project" value="InterPro"/>
</dbReference>
<dbReference type="InterPro" id="IPR008266">
    <property type="entry name" value="Tyr_kinase_AS"/>
</dbReference>
<proteinExistence type="predicted"/>
<protein>
    <recommendedName>
        <fullName evidence="1">Protein kinase domain-containing protein</fullName>
    </recommendedName>
</protein>
<dbReference type="GO" id="GO:0005524">
    <property type="term" value="F:ATP binding"/>
    <property type="evidence" value="ECO:0007669"/>
    <property type="project" value="InterPro"/>
</dbReference>
<dbReference type="PROSITE" id="PS00109">
    <property type="entry name" value="PROTEIN_KINASE_TYR"/>
    <property type="match status" value="1"/>
</dbReference>
<gene>
    <name evidence="2" type="ORF">FOMPIDRAFT_1093786</name>
</gene>
<dbReference type="InParanoid" id="S8DHI9"/>
<dbReference type="InterPro" id="IPR000719">
    <property type="entry name" value="Prot_kinase_dom"/>
</dbReference>
<keyword evidence="3" id="KW-1185">Reference proteome</keyword>
<dbReference type="PANTHER" id="PTHR38248">
    <property type="entry name" value="FUNK1 6"/>
    <property type="match status" value="1"/>
</dbReference>
<sequence>VRMMLKSVGTPLSEFRDTKELATAFRDAIKGHRQAYEKGVVHHDISEGNVMICRDPGSPFKGFIHDFDFS</sequence>
<evidence type="ECO:0000313" key="2">
    <source>
        <dbReference type="EMBL" id="EPS93011.1"/>
    </source>
</evidence>
<dbReference type="Proteomes" id="UP000015241">
    <property type="component" value="Unassembled WGS sequence"/>
</dbReference>
<dbReference type="PROSITE" id="PS50011">
    <property type="entry name" value="PROTEIN_KINASE_DOM"/>
    <property type="match status" value="1"/>
</dbReference>
<feature type="domain" description="Protein kinase" evidence="1">
    <location>
        <begin position="1"/>
        <end position="70"/>
    </location>
</feature>
<feature type="non-terminal residue" evidence="2">
    <location>
        <position position="1"/>
    </location>
</feature>
<dbReference type="InterPro" id="IPR040976">
    <property type="entry name" value="Pkinase_fungal"/>
</dbReference>
<dbReference type="SUPFAM" id="SSF56112">
    <property type="entry name" value="Protein kinase-like (PK-like)"/>
    <property type="match status" value="1"/>
</dbReference>
<dbReference type="EMBL" id="KE504308">
    <property type="protein sequence ID" value="EPS93011.1"/>
    <property type="molecule type" value="Genomic_DNA"/>
</dbReference>
<dbReference type="Pfam" id="PF17667">
    <property type="entry name" value="Pkinase_fungal"/>
    <property type="match status" value="1"/>
</dbReference>
<reference evidence="2 3" key="1">
    <citation type="journal article" date="2012" name="Science">
        <title>The Paleozoic origin of enzymatic lignin decomposition reconstructed from 31 fungal genomes.</title>
        <authorList>
            <person name="Floudas D."/>
            <person name="Binder M."/>
            <person name="Riley R."/>
            <person name="Barry K."/>
            <person name="Blanchette R.A."/>
            <person name="Henrissat B."/>
            <person name="Martinez A.T."/>
            <person name="Otillar R."/>
            <person name="Spatafora J.W."/>
            <person name="Yadav J.S."/>
            <person name="Aerts A."/>
            <person name="Benoit I."/>
            <person name="Boyd A."/>
            <person name="Carlson A."/>
            <person name="Copeland A."/>
            <person name="Coutinho P.M."/>
            <person name="de Vries R.P."/>
            <person name="Ferreira P."/>
            <person name="Findley K."/>
            <person name="Foster B."/>
            <person name="Gaskell J."/>
            <person name="Glotzer D."/>
            <person name="Gorecki P."/>
            <person name="Heitman J."/>
            <person name="Hesse C."/>
            <person name="Hori C."/>
            <person name="Igarashi K."/>
            <person name="Jurgens J.A."/>
            <person name="Kallen N."/>
            <person name="Kersten P."/>
            <person name="Kohler A."/>
            <person name="Kuees U."/>
            <person name="Kumar T.K.A."/>
            <person name="Kuo A."/>
            <person name="LaButti K."/>
            <person name="Larrondo L.F."/>
            <person name="Lindquist E."/>
            <person name="Ling A."/>
            <person name="Lombard V."/>
            <person name="Lucas S."/>
            <person name="Lundell T."/>
            <person name="Martin R."/>
            <person name="McLaughlin D.J."/>
            <person name="Morgenstern I."/>
            <person name="Morin E."/>
            <person name="Murat C."/>
            <person name="Nagy L.G."/>
            <person name="Nolan M."/>
            <person name="Ohm R.A."/>
            <person name="Patyshakuliyeva A."/>
            <person name="Rokas A."/>
            <person name="Ruiz-Duenas F.J."/>
            <person name="Sabat G."/>
            <person name="Salamov A."/>
            <person name="Samejima M."/>
            <person name="Schmutz J."/>
            <person name="Slot J.C."/>
            <person name="St John F."/>
            <person name="Stenlid J."/>
            <person name="Sun H."/>
            <person name="Sun S."/>
            <person name="Syed K."/>
            <person name="Tsang A."/>
            <person name="Wiebenga A."/>
            <person name="Young D."/>
            <person name="Pisabarro A."/>
            <person name="Eastwood D.C."/>
            <person name="Martin F."/>
            <person name="Cullen D."/>
            <person name="Grigoriev I.V."/>
            <person name="Hibbett D.S."/>
        </authorList>
    </citation>
    <scope>NUCLEOTIDE SEQUENCE</scope>
    <source>
        <strain evidence="3">FP-58527</strain>
    </source>
</reference>
<dbReference type="OrthoDB" id="3270165at2759"/>
<dbReference type="PANTHER" id="PTHR38248:SF2">
    <property type="entry name" value="FUNK1 11"/>
    <property type="match status" value="1"/>
</dbReference>